<evidence type="ECO:0000313" key="13">
    <source>
        <dbReference type="Proteomes" id="UP001527882"/>
    </source>
</evidence>
<dbReference type="InterPro" id="IPR036695">
    <property type="entry name" value="Arg-tRNA-synth_N_sf"/>
</dbReference>
<dbReference type="InterPro" id="IPR001278">
    <property type="entry name" value="Arg-tRNA-ligase"/>
</dbReference>
<keyword evidence="13" id="KW-1185">Reference proteome</keyword>
<keyword evidence="2 8" id="KW-0436">Ligase</keyword>
<dbReference type="Pfam" id="PF03485">
    <property type="entry name" value="Arg_tRNA_synt_N"/>
    <property type="match status" value="1"/>
</dbReference>
<accession>A0ABT4Q7E8</accession>
<evidence type="ECO:0000256" key="2">
    <source>
        <dbReference type="ARBA" id="ARBA00022598"/>
    </source>
</evidence>
<keyword evidence="5 8" id="KW-0648">Protein biosynthesis</keyword>
<evidence type="ECO:0000256" key="6">
    <source>
        <dbReference type="ARBA" id="ARBA00023146"/>
    </source>
</evidence>
<comment type="subcellular location">
    <subcellularLocation>
        <location evidence="8">Cytoplasm</location>
    </subcellularLocation>
</comment>
<evidence type="ECO:0000256" key="7">
    <source>
        <dbReference type="ARBA" id="ARBA00049339"/>
    </source>
</evidence>
<organism evidence="12 13">
    <name type="scientific">Paenibacillus gyeongsangnamensis</name>
    <dbReference type="NCBI Taxonomy" id="3388067"/>
    <lineage>
        <taxon>Bacteria</taxon>
        <taxon>Bacillati</taxon>
        <taxon>Bacillota</taxon>
        <taxon>Bacilli</taxon>
        <taxon>Bacillales</taxon>
        <taxon>Paenibacillaceae</taxon>
        <taxon>Paenibacillus</taxon>
    </lineage>
</organism>
<dbReference type="PANTHER" id="PTHR11956:SF5">
    <property type="entry name" value="ARGININE--TRNA LIGASE, CYTOPLASMIC"/>
    <property type="match status" value="1"/>
</dbReference>
<keyword evidence="3 8" id="KW-0547">Nucleotide-binding</keyword>
<comment type="catalytic activity">
    <reaction evidence="7 8">
        <text>tRNA(Arg) + L-arginine + ATP = L-arginyl-tRNA(Arg) + AMP + diphosphate</text>
        <dbReference type="Rhea" id="RHEA:20301"/>
        <dbReference type="Rhea" id="RHEA-COMP:9658"/>
        <dbReference type="Rhea" id="RHEA-COMP:9673"/>
        <dbReference type="ChEBI" id="CHEBI:30616"/>
        <dbReference type="ChEBI" id="CHEBI:32682"/>
        <dbReference type="ChEBI" id="CHEBI:33019"/>
        <dbReference type="ChEBI" id="CHEBI:78442"/>
        <dbReference type="ChEBI" id="CHEBI:78513"/>
        <dbReference type="ChEBI" id="CHEBI:456215"/>
        <dbReference type="EC" id="6.1.1.19"/>
    </reaction>
</comment>
<evidence type="ECO:0000259" key="10">
    <source>
        <dbReference type="SMART" id="SM00836"/>
    </source>
</evidence>
<dbReference type="Gene3D" id="3.30.1360.70">
    <property type="entry name" value="Arginyl tRNA synthetase N-terminal domain"/>
    <property type="match status" value="1"/>
</dbReference>
<dbReference type="EMBL" id="JAQAGZ010000005">
    <property type="protein sequence ID" value="MCZ8512721.1"/>
    <property type="molecule type" value="Genomic_DNA"/>
</dbReference>
<dbReference type="EC" id="6.1.1.19" evidence="8"/>
<dbReference type="Pfam" id="PF05746">
    <property type="entry name" value="DALR_1"/>
    <property type="match status" value="1"/>
</dbReference>
<evidence type="ECO:0000256" key="8">
    <source>
        <dbReference type="HAMAP-Rule" id="MF_00123"/>
    </source>
</evidence>
<evidence type="ECO:0000259" key="11">
    <source>
        <dbReference type="SMART" id="SM01016"/>
    </source>
</evidence>
<dbReference type="SUPFAM" id="SSF52374">
    <property type="entry name" value="Nucleotidylyl transferase"/>
    <property type="match status" value="1"/>
</dbReference>
<comment type="caution">
    <text evidence="8">Lacks conserved residue(s) required for the propagation of feature annotation.</text>
</comment>
<dbReference type="GO" id="GO:0004814">
    <property type="term" value="F:arginine-tRNA ligase activity"/>
    <property type="evidence" value="ECO:0007669"/>
    <property type="project" value="UniProtKB-EC"/>
</dbReference>
<dbReference type="HAMAP" id="MF_00123">
    <property type="entry name" value="Arg_tRNA_synth"/>
    <property type="match status" value="1"/>
</dbReference>
<dbReference type="InterPro" id="IPR014729">
    <property type="entry name" value="Rossmann-like_a/b/a_fold"/>
</dbReference>
<gene>
    <name evidence="8 12" type="primary">argS</name>
    <name evidence="12" type="ORF">O9H85_09900</name>
</gene>
<dbReference type="PRINTS" id="PR01038">
    <property type="entry name" value="TRNASYNTHARG"/>
</dbReference>
<dbReference type="SMART" id="SM01016">
    <property type="entry name" value="Arg_tRNA_synt_N"/>
    <property type="match status" value="1"/>
</dbReference>
<dbReference type="SUPFAM" id="SSF55190">
    <property type="entry name" value="Arginyl-tRNA synthetase (ArgRS), N-terminal 'additional' domain"/>
    <property type="match status" value="1"/>
</dbReference>
<dbReference type="Proteomes" id="UP001527882">
    <property type="component" value="Unassembled WGS sequence"/>
</dbReference>
<dbReference type="Gene3D" id="1.10.730.10">
    <property type="entry name" value="Isoleucyl-tRNA Synthetase, Domain 1"/>
    <property type="match status" value="1"/>
</dbReference>
<dbReference type="InterPro" id="IPR005148">
    <property type="entry name" value="Arg-tRNA-synth_N"/>
</dbReference>
<name>A0ABT4Q7E8_9BACL</name>
<dbReference type="SUPFAM" id="SSF47323">
    <property type="entry name" value="Anticodon-binding domain of a subclass of class I aminoacyl-tRNA synthetases"/>
    <property type="match status" value="1"/>
</dbReference>
<sequence length="621" mass="69716">MIHRIIVSAAEDVVSQLLAEAGHRRPDGLRLLPQHPSNPGHGDYSLNTAMLLASLLKRNPLSIAREIKDRLLTRPVIQNLFRKLEAAPPGFINFYVDWEKWAAAPLPADSTSADRRRKVVIEHTSINPNKSAHIGHLRNSCIGDTLARMLKKAGFRVEIHNYIDDLGNQLADTVVGLLHTPSQDRHRRFGDFCWDTYSGINKAYQDDPELQEKRARVLHAMEEGGSSLAWIGSLTAERIVREHLEEMKTFSIGYDVLVWESSIVREGLWSEAFKRLQATPSFVQETEGKLAGCWVLKSSGEPMEETAAEFQSDKVLVRSNGILTYTAKDIAYHLWKFGLLGKDFVYIPFTGGIWSTGAHGMKKRFGHADIVINVIDHRQEYPQAMVKQALLALGFEEQAHQLRHVSYGVVSLSRNTASRLGVDTSDRRTSYPMSGRQGIGVKAADLLDRMEAIVASKRSRRTGLSSRTIAAAAVRYYLLRFHLQTEVIFDFEQATEISGNTGIYLMYAYARACSVLAKDGEEVRSPGSFRSDRLEPQEVLLMRQLAYWPEAWDTALQELAPNQICAYAHELASLFNHFYATCPIHKADAPEKTFRLWLTGRFRETLGEALSLLGLPAPGSM</sequence>
<feature type="domain" description="Arginyl tRNA synthetase N-terminal" evidence="11">
    <location>
        <begin position="4"/>
        <end position="96"/>
    </location>
</feature>
<evidence type="ECO:0000256" key="3">
    <source>
        <dbReference type="ARBA" id="ARBA00022741"/>
    </source>
</evidence>
<dbReference type="Pfam" id="PF00750">
    <property type="entry name" value="tRNA-synt_1d"/>
    <property type="match status" value="1"/>
</dbReference>
<evidence type="ECO:0000256" key="4">
    <source>
        <dbReference type="ARBA" id="ARBA00022840"/>
    </source>
</evidence>
<evidence type="ECO:0000256" key="5">
    <source>
        <dbReference type="ARBA" id="ARBA00022917"/>
    </source>
</evidence>
<dbReference type="InterPro" id="IPR035684">
    <property type="entry name" value="ArgRS_core"/>
</dbReference>
<evidence type="ECO:0000256" key="9">
    <source>
        <dbReference type="RuleBase" id="RU363038"/>
    </source>
</evidence>
<dbReference type="InterPro" id="IPR008909">
    <property type="entry name" value="DALR_anticod-bd"/>
</dbReference>
<protein>
    <recommendedName>
        <fullName evidence="8">Arginine--tRNA ligase</fullName>
        <ecNumber evidence="8">6.1.1.19</ecNumber>
    </recommendedName>
    <alternativeName>
        <fullName evidence="8">Arginyl-tRNA synthetase</fullName>
        <shortName evidence="8">ArgRS</shortName>
    </alternativeName>
</protein>
<keyword evidence="6 8" id="KW-0030">Aminoacyl-tRNA synthetase</keyword>
<reference evidence="12 13" key="1">
    <citation type="submission" date="2022-12" db="EMBL/GenBank/DDBJ databases">
        <title>Draft genome sequence of Paenibacillus sp. dW9.</title>
        <authorList>
            <person name="Choi E.-W."/>
            <person name="Kim D.-U."/>
        </authorList>
    </citation>
    <scope>NUCLEOTIDE SEQUENCE [LARGE SCALE GENOMIC DNA]</scope>
    <source>
        <strain evidence="13">dW9</strain>
    </source>
</reference>
<keyword evidence="4 8" id="KW-0067">ATP-binding</keyword>
<keyword evidence="8" id="KW-0963">Cytoplasm</keyword>
<dbReference type="RefSeq" id="WP_269881169.1">
    <property type="nucleotide sequence ID" value="NZ_JAQAGZ010000005.1"/>
</dbReference>
<evidence type="ECO:0000256" key="1">
    <source>
        <dbReference type="ARBA" id="ARBA00005594"/>
    </source>
</evidence>
<comment type="similarity">
    <text evidence="1 8 9">Belongs to the class-I aminoacyl-tRNA synthetase family.</text>
</comment>
<comment type="caution">
    <text evidence="12">The sequence shown here is derived from an EMBL/GenBank/DDBJ whole genome shotgun (WGS) entry which is preliminary data.</text>
</comment>
<dbReference type="InterPro" id="IPR009080">
    <property type="entry name" value="tRNAsynth_Ia_anticodon-bd"/>
</dbReference>
<proteinExistence type="inferred from homology"/>
<comment type="subunit">
    <text evidence="8">Monomer.</text>
</comment>
<evidence type="ECO:0000313" key="12">
    <source>
        <dbReference type="EMBL" id="MCZ8512721.1"/>
    </source>
</evidence>
<feature type="domain" description="DALR anticodon binding" evidence="10">
    <location>
        <begin position="505"/>
        <end position="621"/>
    </location>
</feature>
<dbReference type="Gene3D" id="3.40.50.620">
    <property type="entry name" value="HUPs"/>
    <property type="match status" value="1"/>
</dbReference>
<dbReference type="SMART" id="SM00836">
    <property type="entry name" value="DALR_1"/>
    <property type="match status" value="1"/>
</dbReference>
<dbReference type="PANTHER" id="PTHR11956">
    <property type="entry name" value="ARGINYL-TRNA SYNTHETASE"/>
    <property type="match status" value="1"/>
</dbReference>